<accession>A0A9Q0S343</accession>
<dbReference type="PANTHER" id="PTHR48043:SF145">
    <property type="entry name" value="FI06409P-RELATED"/>
    <property type="match status" value="1"/>
</dbReference>
<keyword evidence="2" id="KW-0328">Glycosyltransferase</keyword>
<dbReference type="CDD" id="cd03784">
    <property type="entry name" value="GT1_Gtf-like"/>
    <property type="match status" value="1"/>
</dbReference>
<evidence type="ECO:0000256" key="3">
    <source>
        <dbReference type="ARBA" id="ARBA00022679"/>
    </source>
</evidence>
<name>A0A9Q0S343_9DIPT</name>
<dbReference type="InterPro" id="IPR002213">
    <property type="entry name" value="UDP_glucos_trans"/>
</dbReference>
<evidence type="ECO:0000256" key="1">
    <source>
        <dbReference type="ARBA" id="ARBA00009995"/>
    </source>
</evidence>
<dbReference type="Gene3D" id="3.40.50.2000">
    <property type="entry name" value="Glycogen Phosphorylase B"/>
    <property type="match status" value="2"/>
</dbReference>
<dbReference type="InterPro" id="IPR050271">
    <property type="entry name" value="UDP-glycosyltransferase"/>
</dbReference>
<reference evidence="4" key="1">
    <citation type="submission" date="2022-07" db="EMBL/GenBank/DDBJ databases">
        <authorList>
            <person name="Trinca V."/>
            <person name="Uliana J.V.C."/>
            <person name="Torres T.T."/>
            <person name="Ward R.J."/>
            <person name="Monesi N."/>
        </authorList>
    </citation>
    <scope>NUCLEOTIDE SEQUENCE</scope>
    <source>
        <strain evidence="4">HSMRA1968</strain>
        <tissue evidence="4">Whole embryos</tissue>
    </source>
</reference>
<comment type="caution">
    <text evidence="4">The sequence shown here is derived from an EMBL/GenBank/DDBJ whole genome shotgun (WGS) entry which is preliminary data.</text>
</comment>
<proteinExistence type="inferred from homology"/>
<dbReference type="FunFam" id="3.40.50.2000:FF:000021">
    <property type="entry name" value="UDP-glucuronosyltransferase"/>
    <property type="match status" value="1"/>
</dbReference>
<keyword evidence="5" id="KW-1185">Reference proteome</keyword>
<keyword evidence="3" id="KW-0808">Transferase</keyword>
<evidence type="ECO:0000313" key="5">
    <source>
        <dbReference type="Proteomes" id="UP001151699"/>
    </source>
</evidence>
<evidence type="ECO:0000313" key="4">
    <source>
        <dbReference type="EMBL" id="KAJ6643617.1"/>
    </source>
</evidence>
<comment type="similarity">
    <text evidence="1">Belongs to the UDP-glycosyltransferase family.</text>
</comment>
<dbReference type="Pfam" id="PF00201">
    <property type="entry name" value="UDPGT"/>
    <property type="match status" value="1"/>
</dbReference>
<sequence>MSRIYRLPAWPLAKALADKGHNVTFISPYYEEGSDNKEFLGNFLLLPIVHTIGLTVCEKIYEDAEFVNFVKSSKFDIVILHALMNDCGYGVAYYWGAKVILFDTTAPFDHFPEAHGTPDETSWIPSTLYAYPLKMSFFQRIRNALLPIVLHYNRQTNFFPFLETITRNSLGIRDLPEFEELERNTSLVFTNSHYGEEFARSLPPNVIPIGGITYSEQRKPLPKEMSAFLDKGEGFIYLNFGLSANYIRSLKNVHKVFIEAMQTMAPVQFLWKIDDPSLMKEFPLNNVFISKWMPQQDILEFARSLPPNVIPIGGITYSEQRNPLPKEISAFLDKGEGFIYLNFGLSTNYMRSLKNVHKVFIEAMQTMATVQFLWKDDDPSLMKEFPLNNVFISKWMPQQDILAHPKIQAFITIGELMDIHEAIYNSVPLISFPLFAEQMYNAERIHRREYGIQLDKSMFSRTELVKAIIKVLSSDKYRKNMERVSVMFRDRPQKPLDTALWWTEFVIRHSPEDLATLRPLSA</sequence>
<dbReference type="OrthoDB" id="5835829at2759"/>
<organism evidence="4 5">
    <name type="scientific">Pseudolycoriella hygida</name>
    <dbReference type="NCBI Taxonomy" id="35572"/>
    <lineage>
        <taxon>Eukaryota</taxon>
        <taxon>Metazoa</taxon>
        <taxon>Ecdysozoa</taxon>
        <taxon>Arthropoda</taxon>
        <taxon>Hexapoda</taxon>
        <taxon>Insecta</taxon>
        <taxon>Pterygota</taxon>
        <taxon>Neoptera</taxon>
        <taxon>Endopterygota</taxon>
        <taxon>Diptera</taxon>
        <taxon>Nematocera</taxon>
        <taxon>Sciaroidea</taxon>
        <taxon>Sciaridae</taxon>
        <taxon>Pseudolycoriella</taxon>
    </lineage>
</organism>
<protein>
    <submittedName>
        <fullName evidence="4">UDP-glucuronosyltransferase 1A7</fullName>
    </submittedName>
</protein>
<dbReference type="EMBL" id="WJQU01000002">
    <property type="protein sequence ID" value="KAJ6643617.1"/>
    <property type="molecule type" value="Genomic_DNA"/>
</dbReference>
<dbReference type="GO" id="GO:0008194">
    <property type="term" value="F:UDP-glycosyltransferase activity"/>
    <property type="evidence" value="ECO:0007669"/>
    <property type="project" value="InterPro"/>
</dbReference>
<dbReference type="AlphaFoldDB" id="A0A9Q0S343"/>
<evidence type="ECO:0000256" key="2">
    <source>
        <dbReference type="ARBA" id="ARBA00022676"/>
    </source>
</evidence>
<dbReference type="Proteomes" id="UP001151699">
    <property type="component" value="Chromosome B"/>
</dbReference>
<dbReference type="PANTHER" id="PTHR48043">
    <property type="entry name" value="EG:EG0003.4 PROTEIN-RELATED"/>
    <property type="match status" value="1"/>
</dbReference>
<gene>
    <name evidence="4" type="primary">Ugt1a7</name>
    <name evidence="4" type="ORF">Bhyg_08580</name>
</gene>
<dbReference type="SUPFAM" id="SSF53756">
    <property type="entry name" value="UDP-Glycosyltransferase/glycogen phosphorylase"/>
    <property type="match status" value="2"/>
</dbReference>